<dbReference type="Proteomes" id="UP000324800">
    <property type="component" value="Unassembled WGS sequence"/>
</dbReference>
<accession>A0A5J4UKK5</accession>
<evidence type="ECO:0008006" key="4">
    <source>
        <dbReference type="Google" id="ProtNLM"/>
    </source>
</evidence>
<dbReference type="EMBL" id="SNRW01015291">
    <property type="protein sequence ID" value="KAA6370532.1"/>
    <property type="molecule type" value="Genomic_DNA"/>
</dbReference>
<organism evidence="2 3">
    <name type="scientific">Streblomastix strix</name>
    <dbReference type="NCBI Taxonomy" id="222440"/>
    <lineage>
        <taxon>Eukaryota</taxon>
        <taxon>Metamonada</taxon>
        <taxon>Preaxostyla</taxon>
        <taxon>Oxymonadida</taxon>
        <taxon>Streblomastigidae</taxon>
        <taxon>Streblomastix</taxon>
    </lineage>
</organism>
<reference evidence="2 3" key="1">
    <citation type="submission" date="2019-03" db="EMBL/GenBank/DDBJ databases">
        <title>Single cell metagenomics reveals metabolic interactions within the superorganism composed of flagellate Streblomastix strix and complex community of Bacteroidetes bacteria on its surface.</title>
        <authorList>
            <person name="Treitli S.C."/>
            <person name="Kolisko M."/>
            <person name="Husnik F."/>
            <person name="Keeling P."/>
            <person name="Hampl V."/>
        </authorList>
    </citation>
    <scope>NUCLEOTIDE SEQUENCE [LARGE SCALE GENOMIC DNA]</scope>
    <source>
        <strain evidence="2">ST1C</strain>
    </source>
</reference>
<sequence length="402" mass="45656">MSKSGKQSLIDGISTKPEIHSSLVEFGFIEHAAEMMDKTFSSPTSELSISSSSSQYPLQFQHEFTMNILEVIDKLLKSDVSTENKTGKLKSVAEKVLQNKLPKPVKLAIQQILLILEQEDDDDDDQHISTELQLPETQERIRTAEEHVREADERARIAENQRISGEYLRRQAQEQLLLKDAEIQFLKDEITRLQFQAVSQYQTPLYPQISIIPDDVGQNVTIELLSINSNEKAVKIERINGTNMKATSLQNEHVCILLNKDITEGIYIVNLRFEKSNNQLGCANGYVGIVKSEYKIPYPCNPIVSQNLQNMLSYYGAGQVWYKEKWMQGNAKFSDGQMIRLEINADVGTLNYYVDGYQQPVFVTGISEAVKIWKDSSITIVSVKKLTYPIAQTIPNQKSVQW</sequence>
<evidence type="ECO:0000313" key="2">
    <source>
        <dbReference type="EMBL" id="KAA6370532.1"/>
    </source>
</evidence>
<dbReference type="OrthoDB" id="2329056at2759"/>
<comment type="caution">
    <text evidence="2">The sequence shown here is derived from an EMBL/GenBank/DDBJ whole genome shotgun (WGS) entry which is preliminary data.</text>
</comment>
<dbReference type="InterPro" id="IPR043136">
    <property type="entry name" value="B30.2/SPRY_sf"/>
</dbReference>
<evidence type="ECO:0000313" key="3">
    <source>
        <dbReference type="Proteomes" id="UP000324800"/>
    </source>
</evidence>
<name>A0A5J4UKK5_9EUKA</name>
<feature type="coiled-coil region" evidence="1">
    <location>
        <begin position="134"/>
        <end position="189"/>
    </location>
</feature>
<protein>
    <recommendedName>
        <fullName evidence="4">SPRY domain-containing protein</fullName>
    </recommendedName>
</protein>
<evidence type="ECO:0000256" key="1">
    <source>
        <dbReference type="SAM" id="Coils"/>
    </source>
</evidence>
<dbReference type="AlphaFoldDB" id="A0A5J4UKK5"/>
<proteinExistence type="predicted"/>
<gene>
    <name evidence="2" type="ORF">EZS28_033941</name>
</gene>
<keyword evidence="1" id="KW-0175">Coiled coil</keyword>
<dbReference type="Gene3D" id="2.60.120.920">
    <property type="match status" value="1"/>
</dbReference>